<dbReference type="RefSeq" id="WP_394831069.1">
    <property type="nucleotide sequence ID" value="NZ_CP089929.1"/>
</dbReference>
<reference evidence="3" key="1">
    <citation type="submission" date="2021-12" db="EMBL/GenBank/DDBJ databases">
        <title>Discovery of the Pendulisporaceae a myxobacterial family with distinct sporulation behavior and unique specialized metabolism.</title>
        <authorList>
            <person name="Garcia R."/>
            <person name="Popoff A."/>
            <person name="Bader C.D."/>
            <person name="Loehr J."/>
            <person name="Walesch S."/>
            <person name="Walt C."/>
            <person name="Boldt J."/>
            <person name="Bunk B."/>
            <person name="Haeckl F.J.F.P.J."/>
            <person name="Gunesch A.P."/>
            <person name="Birkelbach J."/>
            <person name="Nuebel U."/>
            <person name="Pietschmann T."/>
            <person name="Bach T."/>
            <person name="Mueller R."/>
        </authorList>
    </citation>
    <scope>NUCLEOTIDE SEQUENCE</scope>
    <source>
        <strain evidence="3">MSr11367</strain>
    </source>
</reference>
<dbReference type="Proteomes" id="UP001374803">
    <property type="component" value="Chromosome"/>
</dbReference>
<evidence type="ECO:0000313" key="4">
    <source>
        <dbReference type="Proteomes" id="UP001374803"/>
    </source>
</evidence>
<feature type="compositionally biased region" description="Basic residues" evidence="2">
    <location>
        <begin position="9"/>
        <end position="20"/>
    </location>
</feature>
<feature type="region of interest" description="Disordered" evidence="2">
    <location>
        <begin position="609"/>
        <end position="643"/>
    </location>
</feature>
<evidence type="ECO:0000313" key="3">
    <source>
        <dbReference type="EMBL" id="WXB01455.1"/>
    </source>
</evidence>
<feature type="coiled-coil region" evidence="1">
    <location>
        <begin position="304"/>
        <end position="356"/>
    </location>
</feature>
<evidence type="ECO:0000256" key="1">
    <source>
        <dbReference type="SAM" id="Coils"/>
    </source>
</evidence>
<name>A0ABZ2KWV5_9BACT</name>
<sequence>MPPNDPKAPKKKPAPAKPKPKKETYDYFYCTNQKCSFHAMFLLKDAPKNLSENATCPTCKTGKIALIQTDSMTALTTSSVGVVPPSEPYGGLILTFGDNDDKSTWEEASQSAPQHTSARYVCELQRDLLRLGFLSPERGADPWGQFGTPTMFAVLDLKRHLTLFLGVKGSDDPTLLGPALAGPPAPGGPIYFRSLRNPALFLRKDVEKWGPWFDGLLRTFDAWQKVWGVRRIRGLIDSKGAFDEADNALVEFSKSAKALAGEKPKTADERAKHDAAVQALAGSVWRLGKSIDGTATPEKLPTALAQVTQRIAQLRQTARAARKALESNGETFAQMHERLKTLKADLDDRIERTKASALKSSTYQGPLPDYKDYNAADAQKTMAKTLPQWFARGSSLVRLEASVEEVAARWKVDSLHSPESIEPPGWDDFTRLPIAIDGRLQEYHARIADPDLDGNALWINYRRELRDFARVDRETARCIREMVFTGTLRGKAVFLRPMNDEIDTSGVANLDEAVKEIVDDWRHQIPVSTGGKLTLTRDNFPIAVYRFILGHESGAAHAKDYKGTSFVILGIDWSGGPVSPSEHTTDPVKLSTSRGWGLTQMTLFEKRLEDTQPDGSNRSYNIHGGIPYNAEKEPDRPSPSSIRSAKENLRAGVRLFVQSSDASLAKRNCTFKDKFNCKDCAKHFKVTPLRDEKNKVVRKGASIVFDDDATEFARIRNDNGVSWSYEIKDVEMLRAHLSDGDFSIPGLTLDEDTPDAVLEPHRIEFPCSWYFNVFHYAGAGEQAYFYAMEAIWTLKGKS</sequence>
<proteinExistence type="predicted"/>
<feature type="region of interest" description="Disordered" evidence="2">
    <location>
        <begin position="1"/>
        <end position="20"/>
    </location>
</feature>
<keyword evidence="4" id="KW-1185">Reference proteome</keyword>
<dbReference type="EMBL" id="CP089983">
    <property type="protein sequence ID" value="WXB01455.1"/>
    <property type="molecule type" value="Genomic_DNA"/>
</dbReference>
<evidence type="ECO:0000256" key="2">
    <source>
        <dbReference type="SAM" id="MobiDB-lite"/>
    </source>
</evidence>
<gene>
    <name evidence="3" type="ORF">LVJ94_31620</name>
</gene>
<accession>A0ABZ2KWV5</accession>
<protein>
    <submittedName>
        <fullName evidence="3">Uncharacterized protein</fullName>
    </submittedName>
</protein>
<keyword evidence="1" id="KW-0175">Coiled coil</keyword>
<organism evidence="3 4">
    <name type="scientific">Pendulispora rubella</name>
    <dbReference type="NCBI Taxonomy" id="2741070"/>
    <lineage>
        <taxon>Bacteria</taxon>
        <taxon>Pseudomonadati</taxon>
        <taxon>Myxococcota</taxon>
        <taxon>Myxococcia</taxon>
        <taxon>Myxococcales</taxon>
        <taxon>Sorangiineae</taxon>
        <taxon>Pendulisporaceae</taxon>
        <taxon>Pendulispora</taxon>
    </lineage>
</organism>